<keyword evidence="2" id="KW-1185">Reference proteome</keyword>
<evidence type="ECO:0000313" key="2">
    <source>
        <dbReference type="Proteomes" id="UP000824166"/>
    </source>
</evidence>
<evidence type="ECO:0008006" key="3">
    <source>
        <dbReference type="Google" id="ProtNLM"/>
    </source>
</evidence>
<accession>A0ABS6I2F1</accession>
<gene>
    <name evidence="1" type="ORF">KSW38_00630</name>
</gene>
<dbReference type="RefSeq" id="WP_216921471.1">
    <property type="nucleotide sequence ID" value="NZ_JAHOPC010000001.1"/>
</dbReference>
<dbReference type="Proteomes" id="UP000824166">
    <property type="component" value="Unassembled WGS sequence"/>
</dbReference>
<organism evidence="1 2">
    <name type="scientific">Paenarthrobacter aromaticivorans</name>
    <dbReference type="NCBI Taxonomy" id="2849150"/>
    <lineage>
        <taxon>Bacteria</taxon>
        <taxon>Bacillati</taxon>
        <taxon>Actinomycetota</taxon>
        <taxon>Actinomycetes</taxon>
        <taxon>Micrococcales</taxon>
        <taxon>Micrococcaceae</taxon>
        <taxon>Paenarthrobacter</taxon>
    </lineage>
</organism>
<evidence type="ECO:0000313" key="1">
    <source>
        <dbReference type="EMBL" id="MBU8864801.1"/>
    </source>
</evidence>
<reference evidence="1 2" key="1">
    <citation type="submission" date="2021-06" db="EMBL/GenBank/DDBJ databases">
        <authorList>
            <person name="Jeong J.W."/>
        </authorList>
    </citation>
    <scope>NUCLEOTIDE SEQUENCE [LARGE SCALE GENOMIC DNA]</scope>
    <source>
        <strain evidence="1 2">MMS21-TAE1-1</strain>
    </source>
</reference>
<name>A0ABS6I2F1_9MICC</name>
<comment type="caution">
    <text evidence="1">The sequence shown here is derived from an EMBL/GenBank/DDBJ whole genome shotgun (WGS) entry which is preliminary data.</text>
</comment>
<dbReference type="EMBL" id="JAHOPC010000001">
    <property type="protein sequence ID" value="MBU8864801.1"/>
    <property type="molecule type" value="Genomic_DNA"/>
</dbReference>
<sequence>MQKTFKVDGGVLQIAASVTNLAEQDLPVHWGFHPAFNTQTVARAATVYGPFESLRSHPEQFAPSQQHAAGAAVDAFAAAGVGRLDLAPPGSHSADLLYAKVSAGWFGLKSADSDLLVTMTWPKEVFPELWIWEESYAPGGYPWWGSEHIVAVEPHTTSPFAPLNAEPDPFRVAGGETVHVDLTLAVQRVRSNQVPLGVDASGQAQLGDV</sequence>
<proteinExistence type="predicted"/>
<protein>
    <recommendedName>
        <fullName evidence="3">Aldose 1-epimerase</fullName>
    </recommendedName>
</protein>